<keyword evidence="4" id="KW-1185">Reference proteome</keyword>
<evidence type="ECO:0000313" key="3">
    <source>
        <dbReference type="EMBL" id="RKN79801.1"/>
    </source>
</evidence>
<dbReference type="OrthoDB" id="651281at2"/>
<reference evidence="3 4" key="1">
    <citation type="submission" date="2018-10" db="EMBL/GenBank/DDBJ databases">
        <title>Ulvibacterium marinum gen. nov., sp. nov., a novel marine bacterium of the family Flavobacteriaceae, isolated from a culture of the green alga Ulva prolifera.</title>
        <authorList>
            <person name="Zhang Z."/>
        </authorList>
    </citation>
    <scope>NUCLEOTIDE SEQUENCE [LARGE SCALE GENOMIC DNA]</scope>
    <source>
        <strain evidence="3 4">CCMM003</strain>
    </source>
</reference>
<dbReference type="AlphaFoldDB" id="A0A3B0C506"/>
<feature type="domain" description="Calcineurin-like phosphoesterase" evidence="1">
    <location>
        <begin position="1"/>
        <end position="239"/>
    </location>
</feature>
<dbReference type="Gene3D" id="3.60.21.10">
    <property type="match status" value="1"/>
</dbReference>
<dbReference type="Pfam" id="PF24406">
    <property type="entry name" value="nSTAND_NTPase4"/>
    <property type="match status" value="1"/>
</dbReference>
<dbReference type="InterPro" id="IPR057123">
    <property type="entry name" value="STAND_NTPase4_dom"/>
</dbReference>
<organism evidence="3 4">
    <name type="scientific">Ulvibacterium marinum</name>
    <dbReference type="NCBI Taxonomy" id="2419782"/>
    <lineage>
        <taxon>Bacteria</taxon>
        <taxon>Pseudomonadati</taxon>
        <taxon>Bacteroidota</taxon>
        <taxon>Flavobacteriia</taxon>
        <taxon>Flavobacteriales</taxon>
        <taxon>Flavobacteriaceae</taxon>
        <taxon>Ulvibacterium</taxon>
    </lineage>
</organism>
<dbReference type="Pfam" id="PF00149">
    <property type="entry name" value="Metallophos"/>
    <property type="match status" value="1"/>
</dbReference>
<dbReference type="RefSeq" id="WP_120712609.1">
    <property type="nucleotide sequence ID" value="NZ_RBCJ01000003.1"/>
</dbReference>
<dbReference type="Proteomes" id="UP000276603">
    <property type="component" value="Unassembled WGS sequence"/>
</dbReference>
<evidence type="ECO:0000259" key="1">
    <source>
        <dbReference type="Pfam" id="PF00149"/>
    </source>
</evidence>
<feature type="domain" description="STAND NTPase 4 small alpha/beta" evidence="2">
    <location>
        <begin position="628"/>
        <end position="687"/>
    </location>
</feature>
<dbReference type="InterPro" id="IPR051158">
    <property type="entry name" value="Metallophosphoesterase_sf"/>
</dbReference>
<evidence type="ECO:0000313" key="4">
    <source>
        <dbReference type="Proteomes" id="UP000276603"/>
    </source>
</evidence>
<sequence>MQILHLTDYHFTKSGPKSIQKQKDLVESVLKTIKDLDFDFVVFSGDLVFNGAESTWFQEAYESLIAPVLELKNMNASKVFFCQGNHDVDRSKIRKPFIKYLDEEIKGEEDLNSFSDFGNKDFTDTLEMSKNYFDFVSNLDFPKDDVFNEMYTVHRRVSGKFNLGIVTINSSWRSTGEDENQLLFPTKFIYEALSKIEGVDKKILIHHHPLNFLKSSNQYVLEDIVHNKFDITLFGHIHKSITSLDFTPKTGLIKIISPASLKSHQGGEIGFSLINFDFDESRFKVDTFLYDERNSFFYKRPDEVWYEIPEDEITKKQNSLRRTFRKVLIREKEHAKDLFVSFGEENKEFTDIFVSPVLKKHNFGQNRTEVSAISLDELTKDDRSYLIFGDDKCGKTSLLKKIQIELLQNYEYLQSIPFLVDFRVTQSILSKDAFEKKFRRYYDLNTNTARELLESKNLFLLLDNFDLSDKNHADSVKYLIENYPSCKIVGTSAKGTEFLIKSPGLDDKRFIPLKFESLRKKQVRALTKKWTPLDTHKTEEVVTKISSIFKQLSIPFNFWTVSLFIWVFKKSGEKSIQNNVGLVNLYIESLLERENLIKSNASFDYDKYLKLLSHLAYHLLVNHHKSTYSAPELEILNFIGEYLLQNPRNKKVSAMDVWSYLKERGIFKKVDDDNYSFRLNGVFEYFLGYHMKVDSNFKKHVLENDELYITFKNEFEIYAGLSRDDEVFLDSIVEKSEKIFQSLNSEFDGMSLDKSLKDRASILPNYERKMLELSRKTRSLTFEELDELDELANELDIDTQIIEGVKQKQAIELNQEDVSVLDNALFILGRVFRNVDEINSEKKVKDVFNYYIKTVCQWGLRIIDTTKAIDFQTKVETEDEIELLYDLAQKMIPFLVQSNASNHIIHKNLEGVIQDRISFLKKNNGGRDNQFELFVLLFMLVDLNLKANQEFIKEAADLITIPVLRFAVLLKLNEYLVFKTNEDRELEKMLSSAIQKQRLKIDKKTDVGLIQQELSDQKKRKRLGK</sequence>
<dbReference type="EMBL" id="RBCJ01000003">
    <property type="protein sequence ID" value="RKN79801.1"/>
    <property type="molecule type" value="Genomic_DNA"/>
</dbReference>
<dbReference type="InterPro" id="IPR004843">
    <property type="entry name" value="Calcineurin-like_PHP"/>
</dbReference>
<comment type="caution">
    <text evidence="3">The sequence shown here is derived from an EMBL/GenBank/DDBJ whole genome shotgun (WGS) entry which is preliminary data.</text>
</comment>
<dbReference type="PANTHER" id="PTHR31302">
    <property type="entry name" value="TRANSMEMBRANE PROTEIN WITH METALLOPHOSPHOESTERASE DOMAIN-RELATED"/>
    <property type="match status" value="1"/>
</dbReference>
<dbReference type="SUPFAM" id="SSF52540">
    <property type="entry name" value="P-loop containing nucleoside triphosphate hydrolases"/>
    <property type="match status" value="1"/>
</dbReference>
<gene>
    <name evidence="3" type="ORF">D7Z94_16105</name>
</gene>
<evidence type="ECO:0000259" key="2">
    <source>
        <dbReference type="Pfam" id="PF24406"/>
    </source>
</evidence>
<name>A0A3B0C506_9FLAO</name>
<dbReference type="SUPFAM" id="SSF56300">
    <property type="entry name" value="Metallo-dependent phosphatases"/>
    <property type="match status" value="1"/>
</dbReference>
<dbReference type="GO" id="GO:0016787">
    <property type="term" value="F:hydrolase activity"/>
    <property type="evidence" value="ECO:0007669"/>
    <property type="project" value="InterPro"/>
</dbReference>
<dbReference type="InterPro" id="IPR027417">
    <property type="entry name" value="P-loop_NTPase"/>
</dbReference>
<dbReference type="PANTHER" id="PTHR31302:SF0">
    <property type="entry name" value="TRANSMEMBRANE PROTEIN WITH METALLOPHOSPHOESTERASE DOMAIN"/>
    <property type="match status" value="1"/>
</dbReference>
<dbReference type="InterPro" id="IPR029052">
    <property type="entry name" value="Metallo-depent_PP-like"/>
</dbReference>
<protein>
    <submittedName>
        <fullName evidence="3">Uncharacterized protein</fullName>
    </submittedName>
</protein>
<proteinExistence type="predicted"/>
<accession>A0A3B0C506</accession>